<keyword evidence="2" id="KW-1185">Reference proteome</keyword>
<dbReference type="Proteomes" id="UP001458880">
    <property type="component" value="Unassembled WGS sequence"/>
</dbReference>
<organism evidence="1 2">
    <name type="scientific">Popillia japonica</name>
    <name type="common">Japanese beetle</name>
    <dbReference type="NCBI Taxonomy" id="7064"/>
    <lineage>
        <taxon>Eukaryota</taxon>
        <taxon>Metazoa</taxon>
        <taxon>Ecdysozoa</taxon>
        <taxon>Arthropoda</taxon>
        <taxon>Hexapoda</taxon>
        <taxon>Insecta</taxon>
        <taxon>Pterygota</taxon>
        <taxon>Neoptera</taxon>
        <taxon>Endopterygota</taxon>
        <taxon>Coleoptera</taxon>
        <taxon>Polyphaga</taxon>
        <taxon>Scarabaeiformia</taxon>
        <taxon>Scarabaeidae</taxon>
        <taxon>Rutelinae</taxon>
        <taxon>Popillia</taxon>
    </lineage>
</organism>
<dbReference type="AlphaFoldDB" id="A0AAW1I6P1"/>
<evidence type="ECO:0008006" key="3">
    <source>
        <dbReference type="Google" id="ProtNLM"/>
    </source>
</evidence>
<comment type="caution">
    <text evidence="1">The sequence shown here is derived from an EMBL/GenBank/DDBJ whole genome shotgun (WGS) entry which is preliminary data.</text>
</comment>
<proteinExistence type="predicted"/>
<evidence type="ECO:0000313" key="1">
    <source>
        <dbReference type="EMBL" id="KAK9685175.1"/>
    </source>
</evidence>
<protein>
    <recommendedName>
        <fullName evidence="3">Transposase</fullName>
    </recommendedName>
</protein>
<evidence type="ECO:0000313" key="2">
    <source>
        <dbReference type="Proteomes" id="UP001458880"/>
    </source>
</evidence>
<sequence>MVKKVLVPLETKWNKAYRMKGRFLNENYKWLDCDFIVNAYRMKGRFLNENYKWLDCDFIVNIKALDGSSTSGLPGGRRSKSNDDASVRIKRTFNNVVANGRVTANLPCILAEITSRKQEQGSQYD</sequence>
<gene>
    <name evidence="1" type="ORF">QE152_g38250</name>
</gene>
<dbReference type="EMBL" id="JASPKY010000799">
    <property type="protein sequence ID" value="KAK9685175.1"/>
    <property type="molecule type" value="Genomic_DNA"/>
</dbReference>
<accession>A0AAW1I6P1</accession>
<reference evidence="1 2" key="1">
    <citation type="journal article" date="2024" name="BMC Genomics">
        <title>De novo assembly and annotation of Popillia japonica's genome with initial clues to its potential as an invasive pest.</title>
        <authorList>
            <person name="Cucini C."/>
            <person name="Boschi S."/>
            <person name="Funari R."/>
            <person name="Cardaioli E."/>
            <person name="Iannotti N."/>
            <person name="Marturano G."/>
            <person name="Paoli F."/>
            <person name="Bruttini M."/>
            <person name="Carapelli A."/>
            <person name="Frati F."/>
            <person name="Nardi F."/>
        </authorList>
    </citation>
    <scope>NUCLEOTIDE SEQUENCE [LARGE SCALE GENOMIC DNA]</scope>
    <source>
        <strain evidence="1">DMR45628</strain>
    </source>
</reference>
<name>A0AAW1I6P1_POPJA</name>